<sequence>MILPLSTFPDFNFYSTPLLVLVVQGVLLSGLLFAKFSKGKNISHFILASILLLVCYQQICYTVGFMGWYNVYKTTKINYWLMPIALALGPLIYFYVKSITQSNFKFKRRDILHFALAICLVLFRVFIYIYDSLQPGFNDKQNGVLKIALDENIVQPVLVFLDFSVMLLYLAFTFQLFYNYRTKIKEYFSNTYKLELNWVLSFLIVFTSLFLYSSIQTVINVAFIELSYTQQWWLNLFMAIITIYIGVRGYFTDTGKLNNLSFSFTPNEIKTVQKETNQNISEDEVQLISEFMKTEKPYLNSELNLSDLASELEMHRNELSQIINKGFQKNFNDFINEFRVNAFKKELENGAHKQLSLLGIAMDCGFNSKATFNRVFKKITNTSPTEFLQNLPK</sequence>
<organism evidence="6 7">
    <name type="scientific">Tenacibaculum platacis</name>
    <dbReference type="NCBI Taxonomy" id="3137852"/>
    <lineage>
        <taxon>Bacteria</taxon>
        <taxon>Pseudomonadati</taxon>
        <taxon>Bacteroidota</taxon>
        <taxon>Flavobacteriia</taxon>
        <taxon>Flavobacteriales</taxon>
        <taxon>Flavobacteriaceae</taxon>
        <taxon>Tenacibaculum</taxon>
    </lineage>
</organism>
<feature type="transmembrane region" description="Helical" evidence="4">
    <location>
        <begin position="111"/>
        <end position="130"/>
    </location>
</feature>
<dbReference type="PROSITE" id="PS01124">
    <property type="entry name" value="HTH_ARAC_FAMILY_2"/>
    <property type="match status" value="1"/>
</dbReference>
<feature type="transmembrane region" description="Helical" evidence="4">
    <location>
        <begin position="231"/>
        <end position="251"/>
    </location>
</feature>
<feature type="transmembrane region" description="Helical" evidence="4">
    <location>
        <begin position="12"/>
        <end position="33"/>
    </location>
</feature>
<evidence type="ECO:0000313" key="7">
    <source>
        <dbReference type="Proteomes" id="UP001497416"/>
    </source>
</evidence>
<dbReference type="InterPro" id="IPR009057">
    <property type="entry name" value="Homeodomain-like_sf"/>
</dbReference>
<dbReference type="Pfam" id="PF12833">
    <property type="entry name" value="HTH_18"/>
    <property type="match status" value="1"/>
</dbReference>
<gene>
    <name evidence="6" type="ORF">T190607A01A_10604</name>
</gene>
<keyword evidence="2" id="KW-0238">DNA-binding</keyword>
<keyword evidence="1" id="KW-0805">Transcription regulation</keyword>
<dbReference type="SMART" id="SM00342">
    <property type="entry name" value="HTH_ARAC"/>
    <property type="match status" value="1"/>
</dbReference>
<evidence type="ECO:0000256" key="3">
    <source>
        <dbReference type="ARBA" id="ARBA00023163"/>
    </source>
</evidence>
<reference evidence="6 7" key="1">
    <citation type="submission" date="2024-05" db="EMBL/GenBank/DDBJ databases">
        <authorList>
            <person name="Duchaud E."/>
        </authorList>
    </citation>
    <scope>NUCLEOTIDE SEQUENCE [LARGE SCALE GENOMIC DNA]</scope>
    <source>
        <strain evidence="6">Ena-SAMPLE-TAB-13-05-2024-13:56:06:370-140302</strain>
    </source>
</reference>
<dbReference type="Gene3D" id="1.10.10.60">
    <property type="entry name" value="Homeodomain-like"/>
    <property type="match status" value="2"/>
</dbReference>
<dbReference type="Proteomes" id="UP001497416">
    <property type="component" value="Unassembled WGS sequence"/>
</dbReference>
<feature type="transmembrane region" description="Helical" evidence="4">
    <location>
        <begin position="198"/>
        <end position="219"/>
    </location>
</feature>
<evidence type="ECO:0000256" key="1">
    <source>
        <dbReference type="ARBA" id="ARBA00023015"/>
    </source>
</evidence>
<evidence type="ECO:0000256" key="4">
    <source>
        <dbReference type="SAM" id="Phobius"/>
    </source>
</evidence>
<evidence type="ECO:0000256" key="2">
    <source>
        <dbReference type="ARBA" id="ARBA00023125"/>
    </source>
</evidence>
<evidence type="ECO:0000259" key="5">
    <source>
        <dbReference type="PROSITE" id="PS01124"/>
    </source>
</evidence>
<keyword evidence="4" id="KW-1133">Transmembrane helix</keyword>
<dbReference type="PANTHER" id="PTHR43280">
    <property type="entry name" value="ARAC-FAMILY TRANSCRIPTIONAL REGULATOR"/>
    <property type="match status" value="1"/>
</dbReference>
<evidence type="ECO:0000313" key="6">
    <source>
        <dbReference type="EMBL" id="CAL2077888.1"/>
    </source>
</evidence>
<keyword evidence="3" id="KW-0804">Transcription</keyword>
<feature type="transmembrane region" description="Helical" evidence="4">
    <location>
        <begin position="153"/>
        <end position="178"/>
    </location>
</feature>
<protein>
    <submittedName>
        <fullName evidence="6">AraC family transcriptional regulator</fullName>
    </submittedName>
</protein>
<dbReference type="SUPFAM" id="SSF46689">
    <property type="entry name" value="Homeodomain-like"/>
    <property type="match status" value="1"/>
</dbReference>
<comment type="caution">
    <text evidence="6">The sequence shown here is derived from an EMBL/GenBank/DDBJ whole genome shotgun (WGS) entry which is preliminary data.</text>
</comment>
<accession>A0ABP1EG66</accession>
<dbReference type="InterPro" id="IPR018060">
    <property type="entry name" value="HTH_AraC"/>
</dbReference>
<keyword evidence="7" id="KW-1185">Reference proteome</keyword>
<feature type="domain" description="HTH araC/xylS-type" evidence="5">
    <location>
        <begin position="282"/>
        <end position="390"/>
    </location>
</feature>
<feature type="transmembrane region" description="Helical" evidence="4">
    <location>
        <begin position="77"/>
        <end position="96"/>
    </location>
</feature>
<dbReference type="PANTHER" id="PTHR43280:SF29">
    <property type="entry name" value="ARAC-FAMILY TRANSCRIPTIONAL REGULATOR"/>
    <property type="match status" value="1"/>
</dbReference>
<feature type="transmembrane region" description="Helical" evidence="4">
    <location>
        <begin position="45"/>
        <end position="71"/>
    </location>
</feature>
<keyword evidence="4" id="KW-0472">Membrane</keyword>
<keyword evidence="4" id="KW-0812">Transmembrane</keyword>
<dbReference type="EMBL" id="CAXIXY010000003">
    <property type="protein sequence ID" value="CAL2077888.1"/>
    <property type="molecule type" value="Genomic_DNA"/>
</dbReference>
<dbReference type="RefSeq" id="WP_348710227.1">
    <property type="nucleotide sequence ID" value="NZ_CAXIXY010000003.1"/>
</dbReference>
<proteinExistence type="predicted"/>
<name>A0ABP1EG66_9FLAO</name>